<name>A0A9P7DB73_9AGAM</name>
<dbReference type="OrthoDB" id="2686178at2759"/>
<dbReference type="GeneID" id="64601510"/>
<evidence type="ECO:0000313" key="2">
    <source>
        <dbReference type="Proteomes" id="UP000719766"/>
    </source>
</evidence>
<dbReference type="Proteomes" id="UP000719766">
    <property type="component" value="Unassembled WGS sequence"/>
</dbReference>
<keyword evidence="2" id="KW-1185">Reference proteome</keyword>
<dbReference type="EMBL" id="JABBWE010000103">
    <property type="protein sequence ID" value="KAG1785793.1"/>
    <property type="molecule type" value="Genomic_DNA"/>
</dbReference>
<proteinExistence type="predicted"/>
<dbReference type="RefSeq" id="XP_041153276.1">
    <property type="nucleotide sequence ID" value="XM_041307746.1"/>
</dbReference>
<reference evidence="1" key="1">
    <citation type="journal article" date="2020" name="New Phytol.">
        <title>Comparative genomics reveals dynamic genome evolution in host specialist ectomycorrhizal fungi.</title>
        <authorList>
            <person name="Lofgren L.A."/>
            <person name="Nguyen N.H."/>
            <person name="Vilgalys R."/>
            <person name="Ruytinx J."/>
            <person name="Liao H.L."/>
            <person name="Branco S."/>
            <person name="Kuo A."/>
            <person name="LaButti K."/>
            <person name="Lipzen A."/>
            <person name="Andreopoulos W."/>
            <person name="Pangilinan J."/>
            <person name="Riley R."/>
            <person name="Hundley H."/>
            <person name="Na H."/>
            <person name="Barry K."/>
            <person name="Grigoriev I.V."/>
            <person name="Stajich J.E."/>
            <person name="Kennedy P.G."/>
        </authorList>
    </citation>
    <scope>NUCLEOTIDE SEQUENCE</scope>
    <source>
        <strain evidence="1">S12</strain>
    </source>
</reference>
<evidence type="ECO:0000313" key="1">
    <source>
        <dbReference type="EMBL" id="KAG1785793.1"/>
    </source>
</evidence>
<comment type="caution">
    <text evidence="1">The sequence shown here is derived from an EMBL/GenBank/DDBJ whole genome shotgun (WGS) entry which is preliminary data.</text>
</comment>
<gene>
    <name evidence="1" type="ORF">HD556DRAFT_1450343</name>
</gene>
<organism evidence="1 2">
    <name type="scientific">Suillus plorans</name>
    <dbReference type="NCBI Taxonomy" id="116603"/>
    <lineage>
        <taxon>Eukaryota</taxon>
        <taxon>Fungi</taxon>
        <taxon>Dikarya</taxon>
        <taxon>Basidiomycota</taxon>
        <taxon>Agaricomycotina</taxon>
        <taxon>Agaricomycetes</taxon>
        <taxon>Agaricomycetidae</taxon>
        <taxon>Boletales</taxon>
        <taxon>Suillineae</taxon>
        <taxon>Suillaceae</taxon>
        <taxon>Suillus</taxon>
    </lineage>
</organism>
<accession>A0A9P7DB73</accession>
<dbReference type="AlphaFoldDB" id="A0A9P7DB73"/>
<protein>
    <submittedName>
        <fullName evidence="1">Uncharacterized protein</fullName>
    </submittedName>
</protein>
<sequence length="90" mass="10093">MFTSAANRIVQTGIATVIVLEYSAFLADDLDDLKCIESAMEYYLKSPTAVVVEKGAEEISRQGYDAEELEKKILEFIIENRLSKDLTAKK</sequence>